<evidence type="ECO:0000313" key="2">
    <source>
        <dbReference type="Proteomes" id="UP000747542"/>
    </source>
</evidence>
<dbReference type="AlphaFoldDB" id="A0A8J5JCX5"/>
<gene>
    <name evidence="1" type="ORF">Hamer_G031482</name>
</gene>
<feature type="non-terminal residue" evidence="1">
    <location>
        <position position="1"/>
    </location>
</feature>
<evidence type="ECO:0000313" key="1">
    <source>
        <dbReference type="EMBL" id="KAG7154754.1"/>
    </source>
</evidence>
<comment type="caution">
    <text evidence="1">The sequence shown here is derived from an EMBL/GenBank/DDBJ whole genome shotgun (WGS) entry which is preliminary data.</text>
</comment>
<keyword evidence="2" id="KW-1185">Reference proteome</keyword>
<dbReference type="Proteomes" id="UP000747542">
    <property type="component" value="Unassembled WGS sequence"/>
</dbReference>
<feature type="non-terminal residue" evidence="1">
    <location>
        <position position="102"/>
    </location>
</feature>
<accession>A0A8J5JCX5</accession>
<protein>
    <submittedName>
        <fullName evidence="1">Uncharacterized protein</fullName>
    </submittedName>
</protein>
<name>A0A8J5JCX5_HOMAM</name>
<dbReference type="EMBL" id="JAHLQT010044001">
    <property type="protein sequence ID" value="KAG7154754.1"/>
    <property type="molecule type" value="Genomic_DNA"/>
</dbReference>
<reference evidence="1" key="1">
    <citation type="journal article" date="2021" name="Sci. Adv.">
        <title>The American lobster genome reveals insights on longevity, neural, and immune adaptations.</title>
        <authorList>
            <person name="Polinski J.M."/>
            <person name="Zimin A.V."/>
            <person name="Clark K.F."/>
            <person name="Kohn A.B."/>
            <person name="Sadowski N."/>
            <person name="Timp W."/>
            <person name="Ptitsyn A."/>
            <person name="Khanna P."/>
            <person name="Romanova D.Y."/>
            <person name="Williams P."/>
            <person name="Greenwood S.J."/>
            <person name="Moroz L.L."/>
            <person name="Walt D.R."/>
            <person name="Bodnar A.G."/>
        </authorList>
    </citation>
    <scope>NUCLEOTIDE SEQUENCE</scope>
    <source>
        <strain evidence="1">GMGI-L3</strain>
    </source>
</reference>
<proteinExistence type="predicted"/>
<sequence length="102" mass="11487">GIGLCSCWPPLWAPRIQCARGIKRGVRDLKQQLQVHHQMKLEVKGSLTNSGELRRVIGEMLGTHLQDERTDDEVSDDENKNLTLNNLGEVIRMSKALSARLL</sequence>
<organism evidence="1 2">
    <name type="scientific">Homarus americanus</name>
    <name type="common">American lobster</name>
    <dbReference type="NCBI Taxonomy" id="6706"/>
    <lineage>
        <taxon>Eukaryota</taxon>
        <taxon>Metazoa</taxon>
        <taxon>Ecdysozoa</taxon>
        <taxon>Arthropoda</taxon>
        <taxon>Crustacea</taxon>
        <taxon>Multicrustacea</taxon>
        <taxon>Malacostraca</taxon>
        <taxon>Eumalacostraca</taxon>
        <taxon>Eucarida</taxon>
        <taxon>Decapoda</taxon>
        <taxon>Pleocyemata</taxon>
        <taxon>Astacidea</taxon>
        <taxon>Nephropoidea</taxon>
        <taxon>Nephropidae</taxon>
        <taxon>Homarus</taxon>
    </lineage>
</organism>